<dbReference type="AlphaFoldDB" id="A0A443N3P0"/>
<organism evidence="2 3">
    <name type="scientific">Cinnamomum micranthum f. kanehirae</name>
    <dbReference type="NCBI Taxonomy" id="337451"/>
    <lineage>
        <taxon>Eukaryota</taxon>
        <taxon>Viridiplantae</taxon>
        <taxon>Streptophyta</taxon>
        <taxon>Embryophyta</taxon>
        <taxon>Tracheophyta</taxon>
        <taxon>Spermatophyta</taxon>
        <taxon>Magnoliopsida</taxon>
        <taxon>Magnoliidae</taxon>
        <taxon>Laurales</taxon>
        <taxon>Lauraceae</taxon>
        <taxon>Cinnamomum</taxon>
    </lineage>
</organism>
<keyword evidence="3" id="KW-1185">Reference proteome</keyword>
<proteinExistence type="predicted"/>
<name>A0A443N3P0_9MAGN</name>
<evidence type="ECO:0000313" key="2">
    <source>
        <dbReference type="EMBL" id="RWR73110.1"/>
    </source>
</evidence>
<sequence>MRCIKQCNFSIHIMAPLNVLPDADTLFMSSGVPELQTRVANADVSPGPEEAQEGEEETEESLPATMKSLIADLKYLNREPCTGRFHEVANRGETSKRRKIALRKSSSSRVSNSIGLGSDVFSRVNLRRNLGLGGRSGGNSDPGSEPGNLGRFLWTGWSSGTLASFRTDSLKLGHTILLNLDLCLQSLDLGHCRIKLGNKASVSVHFFL</sequence>
<feature type="region of interest" description="Disordered" evidence="1">
    <location>
        <begin position="41"/>
        <end position="62"/>
    </location>
</feature>
<evidence type="ECO:0000256" key="1">
    <source>
        <dbReference type="SAM" id="MobiDB-lite"/>
    </source>
</evidence>
<feature type="compositionally biased region" description="Acidic residues" evidence="1">
    <location>
        <begin position="50"/>
        <end position="60"/>
    </location>
</feature>
<protein>
    <submittedName>
        <fullName evidence="2">Uncharacterized protein</fullName>
    </submittedName>
</protein>
<accession>A0A443N3P0</accession>
<evidence type="ECO:0000313" key="3">
    <source>
        <dbReference type="Proteomes" id="UP000283530"/>
    </source>
</evidence>
<dbReference type="Proteomes" id="UP000283530">
    <property type="component" value="Unassembled WGS sequence"/>
</dbReference>
<reference evidence="2 3" key="1">
    <citation type="journal article" date="2019" name="Nat. Plants">
        <title>Stout camphor tree genome fills gaps in understanding of flowering plant genome evolution.</title>
        <authorList>
            <person name="Chaw S.M."/>
            <person name="Liu Y.C."/>
            <person name="Wu Y.W."/>
            <person name="Wang H.Y."/>
            <person name="Lin C.I."/>
            <person name="Wu C.S."/>
            <person name="Ke H.M."/>
            <person name="Chang L.Y."/>
            <person name="Hsu C.Y."/>
            <person name="Yang H.T."/>
            <person name="Sudianto E."/>
            <person name="Hsu M.H."/>
            <person name="Wu K.P."/>
            <person name="Wang L.N."/>
            <person name="Leebens-Mack J.H."/>
            <person name="Tsai I.J."/>
        </authorList>
    </citation>
    <scope>NUCLEOTIDE SEQUENCE [LARGE SCALE GENOMIC DNA]</scope>
    <source>
        <strain evidence="3">cv. Chaw 1501</strain>
        <tissue evidence="2">Young leaves</tissue>
    </source>
</reference>
<dbReference type="EMBL" id="QPKB01000001">
    <property type="protein sequence ID" value="RWR73110.1"/>
    <property type="molecule type" value="Genomic_DNA"/>
</dbReference>
<gene>
    <name evidence="2" type="ORF">CKAN_00136300</name>
</gene>
<comment type="caution">
    <text evidence="2">The sequence shown here is derived from an EMBL/GenBank/DDBJ whole genome shotgun (WGS) entry which is preliminary data.</text>
</comment>